<feature type="compositionally biased region" description="Low complexity" evidence="1">
    <location>
        <begin position="897"/>
        <end position="913"/>
    </location>
</feature>
<feature type="compositionally biased region" description="Acidic residues" evidence="1">
    <location>
        <begin position="1512"/>
        <end position="1543"/>
    </location>
</feature>
<dbReference type="InterPro" id="IPR053094">
    <property type="entry name" value="Zinc_metalloprotease_ZmpB"/>
</dbReference>
<feature type="compositionally biased region" description="Basic and acidic residues" evidence="1">
    <location>
        <begin position="411"/>
        <end position="422"/>
    </location>
</feature>
<protein>
    <submittedName>
        <fullName evidence="2">Golgi to ER traffic-protein</fullName>
    </submittedName>
</protein>
<feature type="compositionally biased region" description="Low complexity" evidence="1">
    <location>
        <begin position="465"/>
        <end position="478"/>
    </location>
</feature>
<feature type="compositionally biased region" description="Basic and acidic residues" evidence="1">
    <location>
        <begin position="933"/>
        <end position="949"/>
    </location>
</feature>
<feature type="region of interest" description="Disordered" evidence="1">
    <location>
        <begin position="1470"/>
        <end position="1543"/>
    </location>
</feature>
<feature type="region of interest" description="Disordered" evidence="1">
    <location>
        <begin position="357"/>
        <end position="985"/>
    </location>
</feature>
<feature type="compositionally biased region" description="Polar residues" evidence="1">
    <location>
        <begin position="765"/>
        <end position="793"/>
    </location>
</feature>
<feature type="compositionally biased region" description="Polar residues" evidence="1">
    <location>
        <begin position="393"/>
        <end position="410"/>
    </location>
</feature>
<feature type="compositionally biased region" description="Basic and acidic residues" evidence="1">
    <location>
        <begin position="383"/>
        <end position="392"/>
    </location>
</feature>
<feature type="compositionally biased region" description="Polar residues" evidence="1">
    <location>
        <begin position="733"/>
        <end position="756"/>
    </location>
</feature>
<reference evidence="2 3" key="1">
    <citation type="submission" date="2019-05" db="EMBL/GenBank/DDBJ databases">
        <title>Emergence of the Ug99 lineage of the wheat stem rust pathogen through somatic hybridization.</title>
        <authorList>
            <person name="Li F."/>
            <person name="Upadhyaya N.M."/>
            <person name="Sperschneider J."/>
            <person name="Matny O."/>
            <person name="Nguyen-Phuc H."/>
            <person name="Mago R."/>
            <person name="Raley C."/>
            <person name="Miller M.E."/>
            <person name="Silverstein K.A.T."/>
            <person name="Henningsen E."/>
            <person name="Hirsch C.D."/>
            <person name="Visser B."/>
            <person name="Pretorius Z.A."/>
            <person name="Steffenson B.J."/>
            <person name="Schwessinger B."/>
            <person name="Dodds P.N."/>
            <person name="Figueroa M."/>
        </authorList>
    </citation>
    <scope>NUCLEOTIDE SEQUENCE [LARGE SCALE GENOMIC DNA]</scope>
    <source>
        <strain evidence="2">21-0</strain>
    </source>
</reference>
<feature type="compositionally biased region" description="Polar residues" evidence="1">
    <location>
        <begin position="655"/>
        <end position="665"/>
    </location>
</feature>
<evidence type="ECO:0000256" key="1">
    <source>
        <dbReference type="SAM" id="MobiDB-lite"/>
    </source>
</evidence>
<evidence type="ECO:0000313" key="3">
    <source>
        <dbReference type="Proteomes" id="UP000324748"/>
    </source>
</evidence>
<feature type="compositionally biased region" description="Polar residues" evidence="1">
    <location>
        <begin position="623"/>
        <end position="647"/>
    </location>
</feature>
<feature type="compositionally biased region" description="Acidic residues" evidence="1">
    <location>
        <begin position="917"/>
        <end position="932"/>
    </location>
</feature>
<sequence length="1543" mass="167783">MTIFTPESTPMRDTAPTGIRSLTAAHSPLTFWSSHEPYRAPGELKKNPIVPLGTQPATPAPEEPPAGSAKTIKDARNMVEDMQARIQYLGRVHRSYSGCAPNFDVCHQMYVDALQALVAEGKRKIEEAESSKQAIISEPIDIPSAIKTPVSNVKFNPTIESKPTTPKNSCLSMAVVRRRVSVSNPITENTTRDSRNPTQVRSINVEEVFNILNRTKNPDQLGQFWRHAEPISLSASPLNGIACSTTRFRKSLSATPSNAMASPTDRLRMSMSPTPSNSTPCPMNRFTELDDCQARTNPITKMINGALRVKRTLLSESSAGPTEPVTGPLVKRIRASEDLLITASAHLSGKPSSVTASLLVKPSSDPSQQHSSASDSLATNNKKAADFQKDSPHQTADTNLSLASDSLSTNNEKEADCQKDSPRQTTDTNLSLAVDSLSDPLSSDLSHHETTNAQKTSSPQKDLPAQTSDSDQSSASVSILDEFSTAPTTDTNQQSASAPPANTLSSNSSQQTEKTSHPQKDLPAQTTDTNQSSASDSLSGDAPLADTLSSESSQQHGHEAANTEKTSSSQKDLPAQTSGEDQSSASVSIPDELSTALTTDTNLLSASAPPADTQQLGHEAANTEKTSSPQKDLPAQTSGKDQSSASVSIPDELSTALTTDTNPLSASAPPADTLSSHSSQQTEKTSHPQKDLPAQTTDTNQSLASDSLSGDAPLADTLSLESSQQLGHEAANTEKTSSPQKDLPAQTSDADQSSAGVSILDELSTARTTDTNQSSASTSPANMLTSNSSQQTEKTNHPQKDLPAQTTDTNQSSASNSLSGELGSDSSQQRGAKSPTNTEISRNPAKDSTAPTTNTNISPSLADEPSSNSTQLGQSNTNNTSTPQKDLPAQSTELNESARSTSQSNNLSSSLTRVQQEEDETTPDEPTPDLPDEPTRNQPDKANDGRPAREAALNSRKRTSQVSGGPSVPRKRPKPAKPSESQDVSVNQSNFDFLGEPINLTLLLKPDSLWRAAAHVNILHSIRDKKGDAPTFMMPMLQEVMPSIVHTQVHRATSLQCLRPSQTTTPQTRDVLDTSTELWSEYVSDIHKPGFFSIVNSCPRLFQLPWPHPFFNREHVQMDVLIHGIDELIGKDRAGGWTALQSMMCRSSEKGHQNTFDFKQPLKEATQRIHQLVMDSTTYLQPDDGDLPQASHEDTRQEIECKGLGRVGVWLSDQVAKYEPKNNPDQHHKAHRDGMDFLMKRCWEMLHGGSIMHESYDTFTRKRHGHQAPRKVEQRASASKQGKDASAPKNTKHDLHAKRLKSCSSLVLFLNFGVAGWFHCHMNRQRFNFQDLTSLMMLAQEMSLNGLSIRSPLIKTNGSTRKTTHEAIHRPWERLNDYLIRLLIEIGLGNPRIDWWTSAPICKARLQPDVLAPLVIKDFFEEILKPGDTLSSTGGPAPTPKYDESYLKTWQSRVKNLFLTPQKYAKLQRDRFSNMGVMSPRRGEDEEDTETDDSDDRGEDELDELDGKSLSGDDDEEGSEEDGEDEDALGEVDEDALGGEDEG</sequence>
<dbReference type="Proteomes" id="UP000324748">
    <property type="component" value="Unassembled WGS sequence"/>
</dbReference>
<feature type="compositionally biased region" description="Low complexity" evidence="1">
    <location>
        <begin position="362"/>
        <end position="376"/>
    </location>
</feature>
<feature type="compositionally biased region" description="Polar residues" evidence="1">
    <location>
        <begin position="673"/>
        <end position="683"/>
    </location>
</feature>
<organism evidence="2 3">
    <name type="scientific">Puccinia graminis f. sp. tritici</name>
    <dbReference type="NCBI Taxonomy" id="56615"/>
    <lineage>
        <taxon>Eukaryota</taxon>
        <taxon>Fungi</taxon>
        <taxon>Dikarya</taxon>
        <taxon>Basidiomycota</taxon>
        <taxon>Pucciniomycotina</taxon>
        <taxon>Pucciniomycetes</taxon>
        <taxon>Pucciniales</taxon>
        <taxon>Pucciniaceae</taxon>
        <taxon>Puccinia</taxon>
    </lineage>
</organism>
<comment type="caution">
    <text evidence="2">The sequence shown here is derived from an EMBL/GenBank/DDBJ whole genome shotgun (WGS) entry which is preliminary data.</text>
</comment>
<feature type="compositionally biased region" description="Polar residues" evidence="1">
    <location>
        <begin position="804"/>
        <end position="841"/>
    </location>
</feature>
<keyword evidence="3" id="KW-1185">Reference proteome</keyword>
<feature type="compositionally biased region" description="Acidic residues" evidence="1">
    <location>
        <begin position="1485"/>
        <end position="1504"/>
    </location>
</feature>
<feature type="compositionally biased region" description="Polar residues" evidence="1">
    <location>
        <begin position="485"/>
        <end position="513"/>
    </location>
</feature>
<dbReference type="EMBL" id="VSWC01000067">
    <property type="protein sequence ID" value="KAA1095978.1"/>
    <property type="molecule type" value="Genomic_DNA"/>
</dbReference>
<proteinExistence type="predicted"/>
<feature type="region of interest" description="Disordered" evidence="1">
    <location>
        <begin position="1261"/>
        <end position="1293"/>
    </location>
</feature>
<evidence type="ECO:0000313" key="2">
    <source>
        <dbReference type="EMBL" id="KAA1095978.1"/>
    </source>
</evidence>
<feature type="compositionally biased region" description="Polar residues" evidence="1">
    <location>
        <begin position="595"/>
        <end position="605"/>
    </location>
</feature>
<name>A0A5B0P6V9_PUCGR</name>
<gene>
    <name evidence="2" type="primary">GET3_26</name>
    <name evidence="2" type="ORF">PGT21_000460</name>
</gene>
<dbReference type="PANTHER" id="PTHR48193:SF2">
    <property type="entry name" value="ZINC METALLOPROTEASE ZMPB"/>
    <property type="match status" value="1"/>
</dbReference>
<feature type="compositionally biased region" description="Low complexity" evidence="1">
    <location>
        <begin position="430"/>
        <end position="444"/>
    </location>
</feature>
<feature type="compositionally biased region" description="Polar residues" evidence="1">
    <location>
        <begin position="694"/>
        <end position="708"/>
    </location>
</feature>
<feature type="compositionally biased region" description="Polar residues" evidence="1">
    <location>
        <begin position="524"/>
        <end position="538"/>
    </location>
</feature>
<feature type="region of interest" description="Disordered" evidence="1">
    <location>
        <begin position="254"/>
        <end position="283"/>
    </location>
</feature>
<feature type="compositionally biased region" description="Low complexity" evidence="1">
    <location>
        <begin position="269"/>
        <end position="283"/>
    </location>
</feature>
<accession>A0A5B0P6V9</accession>
<dbReference type="PANTHER" id="PTHR48193">
    <property type="entry name" value="ZINC METALLOPROTEASE ZMPB-RELATED"/>
    <property type="match status" value="1"/>
</dbReference>
<feature type="compositionally biased region" description="Polar residues" evidence="1">
    <location>
        <begin position="451"/>
        <end position="460"/>
    </location>
</feature>
<feature type="compositionally biased region" description="Polar residues" evidence="1">
    <location>
        <begin position="563"/>
        <end position="587"/>
    </location>
</feature>
<feature type="compositionally biased region" description="Polar residues" evidence="1">
    <location>
        <begin position="849"/>
        <end position="895"/>
    </location>
</feature>